<dbReference type="PATRIC" id="fig|1423779.3.peg.1910"/>
<comment type="caution">
    <text evidence="1">The sequence shown here is derived from an EMBL/GenBank/DDBJ whole genome shotgun (WGS) entry which is preliminary data.</text>
</comment>
<evidence type="ECO:0008006" key="3">
    <source>
        <dbReference type="Google" id="ProtNLM"/>
    </source>
</evidence>
<protein>
    <recommendedName>
        <fullName evidence="3">Polyprenyl synthetase</fullName>
    </recommendedName>
</protein>
<gene>
    <name evidence="1" type="ORF">FC49_GL001843</name>
</gene>
<dbReference type="Gene3D" id="1.10.600.10">
    <property type="entry name" value="Farnesyl Diphosphate Synthase"/>
    <property type="match status" value="1"/>
</dbReference>
<reference evidence="1 2" key="1">
    <citation type="journal article" date="2015" name="Genome Announc.">
        <title>Expanding the biotechnology potential of lactobacilli through comparative genomics of 213 strains and associated genera.</title>
        <authorList>
            <person name="Sun Z."/>
            <person name="Harris H.M."/>
            <person name="McCann A."/>
            <person name="Guo C."/>
            <person name="Argimon S."/>
            <person name="Zhang W."/>
            <person name="Yang X."/>
            <person name="Jeffery I.B."/>
            <person name="Cooney J.C."/>
            <person name="Kagawa T.F."/>
            <person name="Liu W."/>
            <person name="Song Y."/>
            <person name="Salvetti E."/>
            <person name="Wrobel A."/>
            <person name="Rasinkangas P."/>
            <person name="Parkhill J."/>
            <person name="Rea M.C."/>
            <person name="O'Sullivan O."/>
            <person name="Ritari J."/>
            <person name="Douillard F.P."/>
            <person name="Paul Ross R."/>
            <person name="Yang R."/>
            <person name="Briner A.E."/>
            <person name="Felis G.E."/>
            <person name="de Vos W.M."/>
            <person name="Barrangou R."/>
            <person name="Klaenhammer T.R."/>
            <person name="Caufield P.W."/>
            <person name="Cui Y."/>
            <person name="Zhang H."/>
            <person name="O'Toole P.W."/>
        </authorList>
    </citation>
    <scope>NUCLEOTIDE SEQUENCE [LARGE SCALE GENOMIC DNA]</scope>
    <source>
        <strain evidence="1 2">DSM 4864</strain>
    </source>
</reference>
<dbReference type="InterPro" id="IPR008949">
    <property type="entry name" value="Isoprenoid_synthase_dom_sf"/>
</dbReference>
<name>A0A0R1WCR6_9LACO</name>
<dbReference type="AlphaFoldDB" id="A0A0R1WCR6"/>
<organism evidence="1 2">
    <name type="scientific">Limosilactobacillus oris DSM 4864</name>
    <dbReference type="NCBI Taxonomy" id="1423779"/>
    <lineage>
        <taxon>Bacteria</taxon>
        <taxon>Bacillati</taxon>
        <taxon>Bacillota</taxon>
        <taxon>Bacilli</taxon>
        <taxon>Lactobacillales</taxon>
        <taxon>Lactobacillaceae</taxon>
        <taxon>Limosilactobacillus</taxon>
    </lineage>
</organism>
<accession>A0A0R1WCR6</accession>
<sequence length="301" mass="32469">MIDERLTGGLAVIVSQLPPLIQRLLDPNSDQAARHTRYQLFAALSQFTAEDLTVDQVTAAQLPELLSLGASTCPPAFLPNQLTVGTVAQQKAGAFAASYLMGQFVNRLGKVGNPPQVVEELTVDGGDFMIAQLQRLQFNYNQHFQVADYLLDVKSRAGLLAAITAKQAAVLANLGPDLVSLAGQIGQTIGSAGTMVNELATLFKQPTTLTTAILTGQYPLPLLFAIEDHPAWFKSFFGQDHRPTPAAFDQAYQFTMTARPKAAEIITEMLSQARLDIKVLPAGNGRKQLLTLVNQLAKAVQ</sequence>
<dbReference type="EMBL" id="AZGE01000008">
    <property type="protein sequence ID" value="KRM15736.1"/>
    <property type="molecule type" value="Genomic_DNA"/>
</dbReference>
<proteinExistence type="predicted"/>
<evidence type="ECO:0000313" key="2">
    <source>
        <dbReference type="Proteomes" id="UP000050973"/>
    </source>
</evidence>
<dbReference type="Proteomes" id="UP000050973">
    <property type="component" value="Unassembled WGS sequence"/>
</dbReference>
<dbReference type="SUPFAM" id="SSF48576">
    <property type="entry name" value="Terpenoid synthases"/>
    <property type="match status" value="1"/>
</dbReference>
<dbReference type="RefSeq" id="WP_003711349.1">
    <property type="nucleotide sequence ID" value="NZ_AZGE01000008.1"/>
</dbReference>
<evidence type="ECO:0000313" key="1">
    <source>
        <dbReference type="EMBL" id="KRM15736.1"/>
    </source>
</evidence>